<organism evidence="2 3">
    <name type="scientific">Actinocrispum wychmicini</name>
    <dbReference type="NCBI Taxonomy" id="1213861"/>
    <lineage>
        <taxon>Bacteria</taxon>
        <taxon>Bacillati</taxon>
        <taxon>Actinomycetota</taxon>
        <taxon>Actinomycetes</taxon>
        <taxon>Pseudonocardiales</taxon>
        <taxon>Pseudonocardiaceae</taxon>
        <taxon>Actinocrispum</taxon>
    </lineage>
</organism>
<comment type="caution">
    <text evidence="2">The sequence shown here is derived from an EMBL/GenBank/DDBJ whole genome shotgun (WGS) entry which is preliminary data.</text>
</comment>
<sequence>MEVLRGETPTRTARRGSDPLPVYLRYGSET</sequence>
<evidence type="ECO:0000313" key="2">
    <source>
        <dbReference type="EMBL" id="TCO64611.1"/>
    </source>
</evidence>
<dbReference type="EMBL" id="SLWS01000001">
    <property type="protein sequence ID" value="TCO64611.1"/>
    <property type="molecule type" value="Genomic_DNA"/>
</dbReference>
<dbReference type="AlphaFoldDB" id="A0A4R2JVV8"/>
<reference evidence="2 3" key="1">
    <citation type="submission" date="2019-03" db="EMBL/GenBank/DDBJ databases">
        <title>Genomic Encyclopedia of Type Strains, Phase IV (KMG-IV): sequencing the most valuable type-strain genomes for metagenomic binning, comparative biology and taxonomic classification.</title>
        <authorList>
            <person name="Goeker M."/>
        </authorList>
    </citation>
    <scope>NUCLEOTIDE SEQUENCE [LARGE SCALE GENOMIC DNA]</scope>
    <source>
        <strain evidence="2 3">DSM 45934</strain>
    </source>
</reference>
<proteinExistence type="predicted"/>
<evidence type="ECO:0000256" key="1">
    <source>
        <dbReference type="SAM" id="MobiDB-lite"/>
    </source>
</evidence>
<name>A0A4R2JVV8_9PSEU</name>
<feature type="region of interest" description="Disordered" evidence="1">
    <location>
        <begin position="1"/>
        <end position="30"/>
    </location>
</feature>
<gene>
    <name evidence="2" type="ORF">EV192_101388</name>
</gene>
<keyword evidence="3" id="KW-1185">Reference proteome</keyword>
<evidence type="ECO:0000313" key="3">
    <source>
        <dbReference type="Proteomes" id="UP000295680"/>
    </source>
</evidence>
<dbReference type="Proteomes" id="UP000295680">
    <property type="component" value="Unassembled WGS sequence"/>
</dbReference>
<protein>
    <submittedName>
        <fullName evidence="2">Uncharacterized protein</fullName>
    </submittedName>
</protein>
<accession>A0A4R2JVV8</accession>